<reference evidence="7" key="1">
    <citation type="submission" date="2022-07" db="EMBL/GenBank/DDBJ databases">
        <title>Taxonomy of Novel Oxalotrophic and Methylotrophic Bacteria.</title>
        <authorList>
            <person name="Sahin N."/>
            <person name="Tani A."/>
        </authorList>
    </citation>
    <scope>NUCLEOTIDE SEQUENCE</scope>
    <source>
        <strain evidence="7">AM327</strain>
    </source>
</reference>
<evidence type="ECO:0000256" key="2">
    <source>
        <dbReference type="ARBA" id="ARBA00022723"/>
    </source>
</evidence>
<gene>
    <name evidence="7" type="ORF">NBRC110019_22680</name>
</gene>
<name>A0A9W6EWM8_9FLAO</name>
<dbReference type="InterPro" id="IPR003154">
    <property type="entry name" value="S1/P1nuclease"/>
</dbReference>
<dbReference type="PANTHER" id="PTHR33146">
    <property type="entry name" value="ENDONUCLEASE 4"/>
    <property type="match status" value="1"/>
</dbReference>
<evidence type="ECO:0000313" key="7">
    <source>
        <dbReference type="EMBL" id="GLB53228.1"/>
    </source>
</evidence>
<dbReference type="CDD" id="cd11010">
    <property type="entry name" value="S1-P1_nuclease"/>
    <property type="match status" value="1"/>
</dbReference>
<proteinExistence type="predicted"/>
<dbReference type="Gene3D" id="1.10.575.10">
    <property type="entry name" value="P1 Nuclease"/>
    <property type="match status" value="1"/>
</dbReference>
<dbReference type="Proteomes" id="UP001143545">
    <property type="component" value="Unassembled WGS sequence"/>
</dbReference>
<dbReference type="GO" id="GO:0016788">
    <property type="term" value="F:hydrolase activity, acting on ester bonds"/>
    <property type="evidence" value="ECO:0007669"/>
    <property type="project" value="InterPro"/>
</dbReference>
<evidence type="ECO:0000256" key="6">
    <source>
        <dbReference type="ARBA" id="ARBA00023180"/>
    </source>
</evidence>
<keyword evidence="8" id="KW-1185">Reference proteome</keyword>
<dbReference type="InterPro" id="IPR008947">
    <property type="entry name" value="PLipase_C/P1_nuclease_dom_sf"/>
</dbReference>
<accession>A0A9W6EWM8</accession>
<evidence type="ECO:0000256" key="1">
    <source>
        <dbReference type="ARBA" id="ARBA00022722"/>
    </source>
</evidence>
<keyword evidence="1" id="KW-0540">Nuclease</keyword>
<protein>
    <submittedName>
        <fullName evidence="7">Endonuclease</fullName>
    </submittedName>
</protein>
<dbReference type="PANTHER" id="PTHR33146:SF26">
    <property type="entry name" value="ENDONUCLEASE 4"/>
    <property type="match status" value="1"/>
</dbReference>
<dbReference type="Pfam" id="PF02265">
    <property type="entry name" value="S1-P1_nuclease"/>
    <property type="match status" value="1"/>
</dbReference>
<keyword evidence="2" id="KW-0479">Metal-binding</keyword>
<dbReference type="GO" id="GO:0046872">
    <property type="term" value="F:metal ion binding"/>
    <property type="evidence" value="ECO:0007669"/>
    <property type="project" value="UniProtKB-KW"/>
</dbReference>
<dbReference type="GO" id="GO:0006308">
    <property type="term" value="P:DNA catabolic process"/>
    <property type="evidence" value="ECO:0007669"/>
    <property type="project" value="InterPro"/>
</dbReference>
<keyword evidence="6" id="KW-0325">Glycoprotein</keyword>
<evidence type="ECO:0000313" key="8">
    <source>
        <dbReference type="Proteomes" id="UP001143545"/>
    </source>
</evidence>
<dbReference type="GO" id="GO:0004519">
    <property type="term" value="F:endonuclease activity"/>
    <property type="evidence" value="ECO:0007669"/>
    <property type="project" value="UniProtKB-KW"/>
</dbReference>
<dbReference type="AlphaFoldDB" id="A0A9W6EWM8"/>
<keyword evidence="4" id="KW-0378">Hydrolase</keyword>
<dbReference type="GO" id="GO:0003676">
    <property type="term" value="F:nucleic acid binding"/>
    <property type="evidence" value="ECO:0007669"/>
    <property type="project" value="InterPro"/>
</dbReference>
<keyword evidence="5" id="KW-1015">Disulfide bond</keyword>
<sequence>MISVMLNALTEKPDWGATGHRATGEVAARYIKRSTAKKIRELLDGHTIAEVSTFGDDIKSDKRFKKFSAWHYVNIDEGKSYGDEPVSPYGDVIKGIDTCMVVLKSKTASKADKQFYLKLLIHFVGDVHQPLHVGRSEDLGGNKIKVTWFRKDTNLHRVWDSDMLNHYGMSYSEIAYNFPKLSKKEVKEMQKGTVLDWVNDSRVLASEVYKSAKEGDDLGYRYVYDHFSEVQEQLEKGGVRLAKLLDEAFK</sequence>
<evidence type="ECO:0000256" key="4">
    <source>
        <dbReference type="ARBA" id="ARBA00022801"/>
    </source>
</evidence>
<comment type="caution">
    <text evidence="7">The sequence shown here is derived from an EMBL/GenBank/DDBJ whole genome shotgun (WGS) entry which is preliminary data.</text>
</comment>
<organism evidence="7 8">
    <name type="scientific">Neptunitalea chrysea</name>
    <dbReference type="NCBI Taxonomy" id="1647581"/>
    <lineage>
        <taxon>Bacteria</taxon>
        <taxon>Pseudomonadati</taxon>
        <taxon>Bacteroidota</taxon>
        <taxon>Flavobacteriia</taxon>
        <taxon>Flavobacteriales</taxon>
        <taxon>Flavobacteriaceae</taxon>
        <taxon>Neptunitalea</taxon>
    </lineage>
</organism>
<keyword evidence="3 7" id="KW-0255">Endonuclease</keyword>
<dbReference type="EMBL" id="BRVP01000015">
    <property type="protein sequence ID" value="GLB53228.1"/>
    <property type="molecule type" value="Genomic_DNA"/>
</dbReference>
<evidence type="ECO:0000256" key="5">
    <source>
        <dbReference type="ARBA" id="ARBA00023157"/>
    </source>
</evidence>
<dbReference type="SUPFAM" id="SSF48537">
    <property type="entry name" value="Phospholipase C/P1 nuclease"/>
    <property type="match status" value="1"/>
</dbReference>
<evidence type="ECO:0000256" key="3">
    <source>
        <dbReference type="ARBA" id="ARBA00022759"/>
    </source>
</evidence>